<name>A0A2R6WRK7_MARPO</name>
<dbReference type="Proteomes" id="UP000244005">
    <property type="component" value="Unassembled WGS sequence"/>
</dbReference>
<dbReference type="Gramene" id="Mp8g08890.1">
    <property type="protein sequence ID" value="Mp8g08890.1.cds1"/>
    <property type="gene ID" value="Mp8g08890"/>
</dbReference>
<gene>
    <name evidence="1" type="ORF">MARPO_0063s0030</name>
</gene>
<protein>
    <submittedName>
        <fullName evidence="1">Uncharacterized protein</fullName>
    </submittedName>
</protein>
<proteinExistence type="predicted"/>
<organism evidence="1 2">
    <name type="scientific">Marchantia polymorpha</name>
    <name type="common">Common liverwort</name>
    <name type="synonym">Marchantia aquatica</name>
    <dbReference type="NCBI Taxonomy" id="3197"/>
    <lineage>
        <taxon>Eukaryota</taxon>
        <taxon>Viridiplantae</taxon>
        <taxon>Streptophyta</taxon>
        <taxon>Embryophyta</taxon>
        <taxon>Marchantiophyta</taxon>
        <taxon>Marchantiopsida</taxon>
        <taxon>Marchantiidae</taxon>
        <taxon>Marchantiales</taxon>
        <taxon>Marchantiaceae</taxon>
        <taxon>Marchantia</taxon>
    </lineage>
</organism>
<dbReference type="OrthoDB" id="1923384at2759"/>
<dbReference type="EMBL" id="KZ772735">
    <property type="protein sequence ID" value="PTQ36482.1"/>
    <property type="molecule type" value="Genomic_DNA"/>
</dbReference>
<dbReference type="AlphaFoldDB" id="A0A2R6WRK7"/>
<reference evidence="2" key="1">
    <citation type="journal article" date="2017" name="Cell">
        <title>Insights into land plant evolution garnered from the Marchantia polymorpha genome.</title>
        <authorList>
            <person name="Bowman J.L."/>
            <person name="Kohchi T."/>
            <person name="Yamato K.T."/>
            <person name="Jenkins J."/>
            <person name="Shu S."/>
            <person name="Ishizaki K."/>
            <person name="Yamaoka S."/>
            <person name="Nishihama R."/>
            <person name="Nakamura Y."/>
            <person name="Berger F."/>
            <person name="Adam C."/>
            <person name="Aki S.S."/>
            <person name="Althoff F."/>
            <person name="Araki T."/>
            <person name="Arteaga-Vazquez M.A."/>
            <person name="Balasubrmanian S."/>
            <person name="Barry K."/>
            <person name="Bauer D."/>
            <person name="Boehm C.R."/>
            <person name="Briginshaw L."/>
            <person name="Caballero-Perez J."/>
            <person name="Catarino B."/>
            <person name="Chen F."/>
            <person name="Chiyoda S."/>
            <person name="Chovatia M."/>
            <person name="Davies K.M."/>
            <person name="Delmans M."/>
            <person name="Demura T."/>
            <person name="Dierschke T."/>
            <person name="Dolan L."/>
            <person name="Dorantes-Acosta A.E."/>
            <person name="Eklund D.M."/>
            <person name="Florent S.N."/>
            <person name="Flores-Sandoval E."/>
            <person name="Fujiyama A."/>
            <person name="Fukuzawa H."/>
            <person name="Galik B."/>
            <person name="Grimanelli D."/>
            <person name="Grimwood J."/>
            <person name="Grossniklaus U."/>
            <person name="Hamada T."/>
            <person name="Haseloff J."/>
            <person name="Hetherington A.J."/>
            <person name="Higo A."/>
            <person name="Hirakawa Y."/>
            <person name="Hundley H.N."/>
            <person name="Ikeda Y."/>
            <person name="Inoue K."/>
            <person name="Inoue S.I."/>
            <person name="Ishida S."/>
            <person name="Jia Q."/>
            <person name="Kakita M."/>
            <person name="Kanazawa T."/>
            <person name="Kawai Y."/>
            <person name="Kawashima T."/>
            <person name="Kennedy M."/>
            <person name="Kinose K."/>
            <person name="Kinoshita T."/>
            <person name="Kohara Y."/>
            <person name="Koide E."/>
            <person name="Komatsu K."/>
            <person name="Kopischke S."/>
            <person name="Kubo M."/>
            <person name="Kyozuka J."/>
            <person name="Lagercrantz U."/>
            <person name="Lin S.S."/>
            <person name="Lindquist E."/>
            <person name="Lipzen A.M."/>
            <person name="Lu C.W."/>
            <person name="De Luna E."/>
            <person name="Martienssen R.A."/>
            <person name="Minamino N."/>
            <person name="Mizutani M."/>
            <person name="Mizutani M."/>
            <person name="Mochizuki N."/>
            <person name="Monte I."/>
            <person name="Mosher R."/>
            <person name="Nagasaki H."/>
            <person name="Nakagami H."/>
            <person name="Naramoto S."/>
            <person name="Nishitani K."/>
            <person name="Ohtani M."/>
            <person name="Okamoto T."/>
            <person name="Okumura M."/>
            <person name="Phillips J."/>
            <person name="Pollak B."/>
            <person name="Reinders A."/>
            <person name="Rovekamp M."/>
            <person name="Sano R."/>
            <person name="Sawa S."/>
            <person name="Schmid M.W."/>
            <person name="Shirakawa M."/>
            <person name="Solano R."/>
            <person name="Spunde A."/>
            <person name="Suetsugu N."/>
            <person name="Sugano S."/>
            <person name="Sugiyama A."/>
            <person name="Sun R."/>
            <person name="Suzuki Y."/>
            <person name="Takenaka M."/>
            <person name="Takezawa D."/>
            <person name="Tomogane H."/>
            <person name="Tsuzuki M."/>
            <person name="Ueda T."/>
            <person name="Umeda M."/>
            <person name="Ward J.M."/>
            <person name="Watanabe Y."/>
            <person name="Yazaki K."/>
            <person name="Yokoyama R."/>
            <person name="Yoshitake Y."/>
            <person name="Yotsui I."/>
            <person name="Zachgo S."/>
            <person name="Schmutz J."/>
        </authorList>
    </citation>
    <scope>NUCLEOTIDE SEQUENCE [LARGE SCALE GENOMIC DNA]</scope>
    <source>
        <strain evidence="2">Tak-1</strain>
    </source>
</reference>
<evidence type="ECO:0000313" key="1">
    <source>
        <dbReference type="EMBL" id="PTQ36482.1"/>
    </source>
</evidence>
<keyword evidence="2" id="KW-1185">Reference proteome</keyword>
<evidence type="ECO:0000313" key="2">
    <source>
        <dbReference type="Proteomes" id="UP000244005"/>
    </source>
</evidence>
<accession>A0A2R6WRK7</accession>
<dbReference type="OMA" id="NGMCASH"/>
<sequence>MGEGLIRYVRPALLVMSYVLTRFHLTGAVDIIFYPMSSCTGAGVSCINIAVGICCNYSPRASMRFRNSASCDEGAVYRNGMCASHVGSFNGNVCVNGGNFTGGRWFDNCPSQRRRLRAAGGKEGECTNFVTPNAVLYSEDPREGTWVIRTAEAVDILKQLESMSDADKIPWMKAQGATYEPEKQKERFVVAH</sequence>